<dbReference type="InterPro" id="IPR008422">
    <property type="entry name" value="KN_HD"/>
</dbReference>
<comment type="subcellular location">
    <subcellularLocation>
        <location evidence="5">Nucleus</location>
    </subcellularLocation>
</comment>
<keyword evidence="3 5" id="KW-0539">Nucleus</keyword>
<feature type="region of interest" description="Disordered" evidence="6">
    <location>
        <begin position="109"/>
        <end position="184"/>
    </location>
</feature>
<dbReference type="GO" id="GO:0006355">
    <property type="term" value="P:regulation of DNA-templated transcription"/>
    <property type="evidence" value="ECO:0007669"/>
    <property type="project" value="InterPro"/>
</dbReference>
<dbReference type="Gene3D" id="1.10.10.60">
    <property type="entry name" value="Homeodomain-like"/>
    <property type="match status" value="1"/>
</dbReference>
<dbReference type="Pfam" id="PF05920">
    <property type="entry name" value="Homeobox_KN"/>
    <property type="match status" value="1"/>
</dbReference>
<evidence type="ECO:0000313" key="10">
    <source>
        <dbReference type="Proteomes" id="UP000799772"/>
    </source>
</evidence>
<comment type="caution">
    <text evidence="9">The sequence shown here is derived from an EMBL/GenBank/DDBJ whole genome shotgun (WGS) entry which is preliminary data.</text>
</comment>
<dbReference type="SMART" id="SM00389">
    <property type="entry name" value="HOX"/>
    <property type="match status" value="1"/>
</dbReference>
<feature type="compositionally biased region" description="Low complexity" evidence="6">
    <location>
        <begin position="137"/>
        <end position="160"/>
    </location>
</feature>
<dbReference type="SMART" id="SM00355">
    <property type="entry name" value="ZnF_C2H2"/>
    <property type="match status" value="3"/>
</dbReference>
<dbReference type="CDD" id="cd00086">
    <property type="entry name" value="homeodomain"/>
    <property type="match status" value="1"/>
</dbReference>
<keyword evidence="4" id="KW-0479">Metal-binding</keyword>
<feature type="DNA-binding region" description="Homeobox" evidence="5">
    <location>
        <begin position="3"/>
        <end position="52"/>
    </location>
</feature>
<evidence type="ECO:0000256" key="1">
    <source>
        <dbReference type="ARBA" id="ARBA00023125"/>
    </source>
</evidence>
<dbReference type="InterPro" id="IPR050224">
    <property type="entry name" value="TALE_homeobox"/>
</dbReference>
<feature type="non-terminal residue" evidence="9">
    <location>
        <position position="1"/>
    </location>
</feature>
<dbReference type="InterPro" id="IPR001356">
    <property type="entry name" value="HD"/>
</dbReference>
<keyword evidence="10" id="KW-1185">Reference proteome</keyword>
<organism evidence="9 10">
    <name type="scientific">Rhizodiscina lignyota</name>
    <dbReference type="NCBI Taxonomy" id="1504668"/>
    <lineage>
        <taxon>Eukaryota</taxon>
        <taxon>Fungi</taxon>
        <taxon>Dikarya</taxon>
        <taxon>Ascomycota</taxon>
        <taxon>Pezizomycotina</taxon>
        <taxon>Dothideomycetes</taxon>
        <taxon>Pleosporomycetidae</taxon>
        <taxon>Aulographales</taxon>
        <taxon>Rhizodiscinaceae</taxon>
        <taxon>Rhizodiscina</taxon>
    </lineage>
</organism>
<feature type="compositionally biased region" description="Basic residues" evidence="6">
    <location>
        <begin position="164"/>
        <end position="175"/>
    </location>
</feature>
<dbReference type="OrthoDB" id="5399138at2759"/>
<feature type="region of interest" description="Disordered" evidence="6">
    <location>
        <begin position="13"/>
        <end position="33"/>
    </location>
</feature>
<dbReference type="PROSITE" id="PS50071">
    <property type="entry name" value="HOMEOBOX_2"/>
    <property type="match status" value="1"/>
</dbReference>
<accession>A0A9P4I2P6</accession>
<feature type="non-terminal residue" evidence="9">
    <location>
        <position position="467"/>
    </location>
</feature>
<keyword evidence="4" id="KW-0862">Zinc</keyword>
<dbReference type="InterPro" id="IPR009057">
    <property type="entry name" value="Homeodomain-like_sf"/>
</dbReference>
<dbReference type="GO" id="GO:0005634">
    <property type="term" value="C:nucleus"/>
    <property type="evidence" value="ECO:0007669"/>
    <property type="project" value="UniProtKB-SubCell"/>
</dbReference>
<evidence type="ECO:0000256" key="6">
    <source>
        <dbReference type="SAM" id="MobiDB-lite"/>
    </source>
</evidence>
<feature type="domain" description="C2H2-type" evidence="8">
    <location>
        <begin position="192"/>
        <end position="220"/>
    </location>
</feature>
<proteinExistence type="predicted"/>
<protein>
    <recommendedName>
        <fullName evidence="11">Homeobox domain-containing protein</fullName>
    </recommendedName>
</protein>
<evidence type="ECO:0000256" key="4">
    <source>
        <dbReference type="PROSITE-ProRule" id="PRU00042"/>
    </source>
</evidence>
<dbReference type="Proteomes" id="UP000799772">
    <property type="component" value="Unassembled WGS sequence"/>
</dbReference>
<evidence type="ECO:0000259" key="8">
    <source>
        <dbReference type="PROSITE" id="PS50157"/>
    </source>
</evidence>
<dbReference type="EMBL" id="ML978136">
    <property type="protein sequence ID" value="KAF2093936.1"/>
    <property type="molecule type" value="Genomic_DNA"/>
</dbReference>
<dbReference type="InterPro" id="IPR013087">
    <property type="entry name" value="Znf_C2H2_type"/>
</dbReference>
<feature type="domain" description="Homeobox" evidence="7">
    <location>
        <begin position="1"/>
        <end position="51"/>
    </location>
</feature>
<dbReference type="GO" id="GO:0003677">
    <property type="term" value="F:DNA binding"/>
    <property type="evidence" value="ECO:0007669"/>
    <property type="project" value="UniProtKB-UniRule"/>
</dbReference>
<dbReference type="PANTHER" id="PTHR11850">
    <property type="entry name" value="HOMEOBOX PROTEIN TRANSCRIPTION FACTORS"/>
    <property type="match status" value="1"/>
</dbReference>
<evidence type="ECO:0008006" key="11">
    <source>
        <dbReference type="Google" id="ProtNLM"/>
    </source>
</evidence>
<gene>
    <name evidence="9" type="ORF">NA57DRAFT_17024</name>
</gene>
<keyword evidence="2 5" id="KW-0371">Homeobox</keyword>
<dbReference type="AlphaFoldDB" id="A0A9P4I2P6"/>
<dbReference type="PROSITE" id="PS00028">
    <property type="entry name" value="ZINC_FINGER_C2H2_1"/>
    <property type="match status" value="1"/>
</dbReference>
<evidence type="ECO:0000256" key="5">
    <source>
        <dbReference type="PROSITE-ProRule" id="PRU00108"/>
    </source>
</evidence>
<dbReference type="SUPFAM" id="SSF46689">
    <property type="entry name" value="Homeodomain-like"/>
    <property type="match status" value="1"/>
</dbReference>
<dbReference type="PROSITE" id="PS50157">
    <property type="entry name" value="ZINC_FINGER_C2H2_2"/>
    <property type="match status" value="1"/>
</dbReference>
<keyword evidence="4" id="KW-0863">Zinc-finger</keyword>
<reference evidence="9" key="1">
    <citation type="journal article" date="2020" name="Stud. Mycol.">
        <title>101 Dothideomycetes genomes: a test case for predicting lifestyles and emergence of pathogens.</title>
        <authorList>
            <person name="Haridas S."/>
            <person name="Albert R."/>
            <person name="Binder M."/>
            <person name="Bloem J."/>
            <person name="Labutti K."/>
            <person name="Salamov A."/>
            <person name="Andreopoulos B."/>
            <person name="Baker S."/>
            <person name="Barry K."/>
            <person name="Bills G."/>
            <person name="Bluhm B."/>
            <person name="Cannon C."/>
            <person name="Castanera R."/>
            <person name="Culley D."/>
            <person name="Daum C."/>
            <person name="Ezra D."/>
            <person name="Gonzalez J."/>
            <person name="Henrissat B."/>
            <person name="Kuo A."/>
            <person name="Liang C."/>
            <person name="Lipzen A."/>
            <person name="Lutzoni F."/>
            <person name="Magnuson J."/>
            <person name="Mondo S."/>
            <person name="Nolan M."/>
            <person name="Ohm R."/>
            <person name="Pangilinan J."/>
            <person name="Park H.-J."/>
            <person name="Ramirez L."/>
            <person name="Alfaro M."/>
            <person name="Sun H."/>
            <person name="Tritt A."/>
            <person name="Yoshinaga Y."/>
            <person name="Zwiers L.-H."/>
            <person name="Turgeon B."/>
            <person name="Goodwin S."/>
            <person name="Spatafora J."/>
            <person name="Crous P."/>
            <person name="Grigoriev I."/>
        </authorList>
    </citation>
    <scope>NUCLEOTIDE SEQUENCE</scope>
    <source>
        <strain evidence="9">CBS 133067</strain>
    </source>
</reference>
<keyword evidence="1 5" id="KW-0238">DNA-binding</keyword>
<evidence type="ECO:0000256" key="2">
    <source>
        <dbReference type="ARBA" id="ARBA00023155"/>
    </source>
</evidence>
<dbReference type="GO" id="GO:0008270">
    <property type="term" value="F:zinc ion binding"/>
    <property type="evidence" value="ECO:0007669"/>
    <property type="project" value="UniProtKB-KW"/>
</dbReference>
<evidence type="ECO:0000256" key="3">
    <source>
        <dbReference type="ARBA" id="ARBA00023242"/>
    </source>
</evidence>
<name>A0A9P4I2P6_9PEZI</name>
<sequence>ARKILQEWYDTHCENPYPTETEKEELRTQTELSASQVSDWFANTRRRHKSKAKGHGKTAPASAGVQLAFQSAIDAFNRSNMTPLDRWRNSPPDTEAAPLTAIARAVEHENNQASGKQGGRVRSKKCRSPTPAPSVISLSVTQKSSSGSSATSGHSATSFSRFHSGVHRRRRRNVKPKTTAQTSLDDDTTRVYQCTFCTERFKHKYDWTRHEKSLHLSLEQWTCTPFGPTFVDPDTERPECSLCGISDPSPDHAEIHRYSECREKPQVTRTFYRKDNLLQHLRIVHGIERVLPSMDIWHSEIKRVNSRCGFCSERFVLWADRNAHLAEHFRRGAHMKDWKGCRGLDPAVAALVENAMPPYLIGVEAQGVMPFKASHASDSNGMGKHCQSATFHDMSFSSPPAQATPFELLTFHLGEFAASAQHAGIALTDELLQQEARRIVYGEDDPWNQTAADNAEWLCMFKIGHGI</sequence>
<evidence type="ECO:0000313" key="9">
    <source>
        <dbReference type="EMBL" id="KAF2093936.1"/>
    </source>
</evidence>
<evidence type="ECO:0000259" key="7">
    <source>
        <dbReference type="PROSITE" id="PS50071"/>
    </source>
</evidence>